<dbReference type="Gene3D" id="1.10.490.10">
    <property type="entry name" value="Globins"/>
    <property type="match status" value="1"/>
</dbReference>
<sequence length="149" mass="16677">MQRPPHPKAPGLDAGVDEEMIGMLVDRFYAAVRRDEILGPVFEARIQDWDDHLEKLRAFWSSVVLMTGSYKGRPMPVHLAIEEISKEHFARWLDLFGKTALAVCPPAAASLFIDRAGRIAESLQMGISLHRGDNSVLHMPRERATGTSE</sequence>
<dbReference type="CDD" id="cd08916">
    <property type="entry name" value="TrHb3_P"/>
    <property type="match status" value="1"/>
</dbReference>
<keyword evidence="2" id="KW-1185">Reference proteome</keyword>
<protein>
    <submittedName>
        <fullName evidence="1">Hemoglobin</fullName>
    </submittedName>
</protein>
<gene>
    <name evidence="1" type="ORF">SAMN04488557_1352</name>
</gene>
<name>A0A1I7N5C5_9HYPH</name>
<evidence type="ECO:0000313" key="2">
    <source>
        <dbReference type="Proteomes" id="UP000199423"/>
    </source>
</evidence>
<dbReference type="AlphaFoldDB" id="A0A1I7N5C5"/>
<dbReference type="InterPro" id="IPR009050">
    <property type="entry name" value="Globin-like_sf"/>
</dbReference>
<dbReference type="GO" id="GO:0019825">
    <property type="term" value="F:oxygen binding"/>
    <property type="evidence" value="ECO:0007669"/>
    <property type="project" value="InterPro"/>
</dbReference>
<dbReference type="GO" id="GO:0020037">
    <property type="term" value="F:heme binding"/>
    <property type="evidence" value="ECO:0007669"/>
    <property type="project" value="InterPro"/>
</dbReference>
<dbReference type="Proteomes" id="UP000199423">
    <property type="component" value="Unassembled WGS sequence"/>
</dbReference>
<dbReference type="STRING" id="51670.SAMN04488557_1352"/>
<evidence type="ECO:0000313" key="1">
    <source>
        <dbReference type="EMBL" id="SFV29861.1"/>
    </source>
</evidence>
<dbReference type="OrthoDB" id="25954at2"/>
<reference evidence="2" key="1">
    <citation type="submission" date="2016-10" db="EMBL/GenBank/DDBJ databases">
        <authorList>
            <person name="Varghese N."/>
            <person name="Submissions S."/>
        </authorList>
    </citation>
    <scope>NUCLEOTIDE SEQUENCE [LARGE SCALE GENOMIC DNA]</scope>
    <source>
        <strain evidence="2">DSM 1565</strain>
    </source>
</reference>
<dbReference type="EMBL" id="FPCH01000001">
    <property type="protein sequence ID" value="SFV29861.1"/>
    <property type="molecule type" value="Genomic_DNA"/>
</dbReference>
<accession>A0A1I7N5C5</accession>
<proteinExistence type="predicted"/>
<dbReference type="RefSeq" id="WP_092865814.1">
    <property type="nucleotide sequence ID" value="NZ_FPCH01000001.1"/>
</dbReference>
<dbReference type="InterPro" id="IPR012292">
    <property type="entry name" value="Globin/Proto"/>
</dbReference>
<dbReference type="SUPFAM" id="SSF46458">
    <property type="entry name" value="Globin-like"/>
    <property type="match status" value="1"/>
</dbReference>
<organism evidence="1 2">
    <name type="scientific">Hyphomicrobium facile</name>
    <dbReference type="NCBI Taxonomy" id="51670"/>
    <lineage>
        <taxon>Bacteria</taxon>
        <taxon>Pseudomonadati</taxon>
        <taxon>Pseudomonadota</taxon>
        <taxon>Alphaproteobacteria</taxon>
        <taxon>Hyphomicrobiales</taxon>
        <taxon>Hyphomicrobiaceae</taxon>
        <taxon>Hyphomicrobium</taxon>
    </lineage>
</organism>